<evidence type="ECO:0000259" key="2">
    <source>
        <dbReference type="PROSITE" id="PS50128"/>
    </source>
</evidence>
<sequence length="185" mass="21271">MSGPPPPLDDEQRNIIDKLAVFVVKNGTEFEEMTRQKQANNPRFAFLFGGEYSQYYQYRLACENAAAASGVPMHSETDLVQSYEAQIAALQQQLSDSERNLKAQYETLILQQQTQVDAAIEKLENEKMSNLTTSVGLNVDTFSTYIEQLIQNCTKENISNCKHWIMENCQTDRLREVILMYMMHR</sequence>
<feature type="domain" description="CID" evidence="3">
    <location>
        <begin position="134"/>
        <end position="185"/>
    </location>
</feature>
<dbReference type="Proteomes" id="UP000887566">
    <property type="component" value="Unplaced"/>
</dbReference>
<dbReference type="InterPro" id="IPR035967">
    <property type="entry name" value="SWAP/Surp_sf"/>
</dbReference>
<dbReference type="AlphaFoldDB" id="A0A914V3S1"/>
<evidence type="ECO:0000259" key="3">
    <source>
        <dbReference type="PROSITE" id="PS51391"/>
    </source>
</evidence>
<dbReference type="PROSITE" id="PS51391">
    <property type="entry name" value="CID"/>
    <property type="match status" value="1"/>
</dbReference>
<feature type="domain" description="SURP motif" evidence="2">
    <location>
        <begin position="15"/>
        <end position="59"/>
    </location>
</feature>
<evidence type="ECO:0000313" key="5">
    <source>
        <dbReference type="WBParaSite" id="PSAMB.scaffold15064size1693.g36354.t1"/>
    </source>
</evidence>
<dbReference type="Gene3D" id="1.10.10.790">
    <property type="entry name" value="Surp module"/>
    <property type="match status" value="1"/>
</dbReference>
<accession>A0A914V3S1</accession>
<feature type="coiled-coil region" evidence="1">
    <location>
        <begin position="73"/>
        <end position="107"/>
    </location>
</feature>
<dbReference type="PROSITE" id="PS50128">
    <property type="entry name" value="SURP"/>
    <property type="match status" value="1"/>
</dbReference>
<dbReference type="InterPro" id="IPR000061">
    <property type="entry name" value="Surp"/>
</dbReference>
<dbReference type="PANTHER" id="PTHR12323">
    <property type="entry name" value="SR-RELATED CTD ASSOCIATED FACTOR 6"/>
    <property type="match status" value="1"/>
</dbReference>
<dbReference type="GO" id="GO:0003723">
    <property type="term" value="F:RNA binding"/>
    <property type="evidence" value="ECO:0007669"/>
    <property type="project" value="InterPro"/>
</dbReference>
<organism evidence="4 5">
    <name type="scientific">Plectus sambesii</name>
    <dbReference type="NCBI Taxonomy" id="2011161"/>
    <lineage>
        <taxon>Eukaryota</taxon>
        <taxon>Metazoa</taxon>
        <taxon>Ecdysozoa</taxon>
        <taxon>Nematoda</taxon>
        <taxon>Chromadorea</taxon>
        <taxon>Plectida</taxon>
        <taxon>Plectina</taxon>
        <taxon>Plectoidea</taxon>
        <taxon>Plectidae</taxon>
        <taxon>Plectus</taxon>
    </lineage>
</organism>
<evidence type="ECO:0000256" key="1">
    <source>
        <dbReference type="SAM" id="Coils"/>
    </source>
</evidence>
<dbReference type="PANTHER" id="PTHR12323:SF0">
    <property type="entry name" value="CALCIUM HOMEOSTASIS ENDOPLASMIC RETICULUM PROTEIN"/>
    <property type="match status" value="1"/>
</dbReference>
<keyword evidence="4" id="KW-1185">Reference proteome</keyword>
<dbReference type="Pfam" id="PF01805">
    <property type="entry name" value="Surp"/>
    <property type="match status" value="1"/>
</dbReference>
<dbReference type="WBParaSite" id="PSAMB.scaffold15064size1693.g36354.t1">
    <property type="protein sequence ID" value="PSAMB.scaffold15064size1693.g36354.t1"/>
    <property type="gene ID" value="PSAMB.scaffold15064size1693.g36354"/>
</dbReference>
<dbReference type="InterPro" id="IPR006569">
    <property type="entry name" value="CID_dom"/>
</dbReference>
<evidence type="ECO:0000313" key="4">
    <source>
        <dbReference type="Proteomes" id="UP000887566"/>
    </source>
</evidence>
<reference evidence="5" key="1">
    <citation type="submission" date="2022-11" db="UniProtKB">
        <authorList>
            <consortium name="WormBaseParasite"/>
        </authorList>
    </citation>
    <scope>IDENTIFICATION</scope>
</reference>
<protein>
    <submittedName>
        <fullName evidence="5">SURP motif domain-containing protein</fullName>
    </submittedName>
</protein>
<dbReference type="GO" id="GO:0006874">
    <property type="term" value="P:intracellular calcium ion homeostasis"/>
    <property type="evidence" value="ECO:0007669"/>
    <property type="project" value="TreeGrafter"/>
</dbReference>
<dbReference type="SMART" id="SM00648">
    <property type="entry name" value="SWAP"/>
    <property type="match status" value="1"/>
</dbReference>
<dbReference type="SUPFAM" id="SSF109905">
    <property type="entry name" value="Surp module (SWAP domain)"/>
    <property type="match status" value="1"/>
</dbReference>
<dbReference type="GO" id="GO:0048471">
    <property type="term" value="C:perinuclear region of cytoplasm"/>
    <property type="evidence" value="ECO:0007669"/>
    <property type="project" value="TreeGrafter"/>
</dbReference>
<keyword evidence="1" id="KW-0175">Coiled coil</keyword>
<proteinExistence type="predicted"/>
<name>A0A914V3S1_9BILA</name>
<dbReference type="GO" id="GO:0006396">
    <property type="term" value="P:RNA processing"/>
    <property type="evidence" value="ECO:0007669"/>
    <property type="project" value="InterPro"/>
</dbReference>